<keyword evidence="2" id="KW-0677">Repeat</keyword>
<keyword evidence="1 3" id="KW-0853">WD repeat</keyword>
<keyword evidence="4" id="KW-1133">Transmembrane helix</keyword>
<dbReference type="SMART" id="SM00320">
    <property type="entry name" value="WD40"/>
    <property type="match status" value="4"/>
</dbReference>
<evidence type="ECO:0000313" key="5">
    <source>
        <dbReference type="EMBL" id="QLK01003.1"/>
    </source>
</evidence>
<feature type="transmembrane region" description="Helical" evidence="4">
    <location>
        <begin position="125"/>
        <end position="146"/>
    </location>
</feature>
<evidence type="ECO:0000256" key="1">
    <source>
        <dbReference type="ARBA" id="ARBA00022574"/>
    </source>
</evidence>
<evidence type="ECO:0000256" key="2">
    <source>
        <dbReference type="ARBA" id="ARBA00022737"/>
    </source>
</evidence>
<organism evidence="5">
    <name type="scientific">Micromonospora carbonacea</name>
    <dbReference type="NCBI Taxonomy" id="47853"/>
    <lineage>
        <taxon>Bacteria</taxon>
        <taxon>Bacillati</taxon>
        <taxon>Actinomycetota</taxon>
        <taxon>Actinomycetes</taxon>
        <taxon>Micromonosporales</taxon>
        <taxon>Micromonosporaceae</taxon>
        <taxon>Micromonospora</taxon>
    </lineage>
</organism>
<dbReference type="InterPro" id="IPR019775">
    <property type="entry name" value="WD40_repeat_CS"/>
</dbReference>
<dbReference type="InterPro" id="IPR001680">
    <property type="entry name" value="WD40_rpt"/>
</dbReference>
<dbReference type="SUPFAM" id="SSF50978">
    <property type="entry name" value="WD40 repeat-like"/>
    <property type="match status" value="1"/>
</dbReference>
<dbReference type="InterPro" id="IPR015943">
    <property type="entry name" value="WD40/YVTN_repeat-like_dom_sf"/>
</dbReference>
<feature type="repeat" description="WD" evidence="3">
    <location>
        <begin position="286"/>
        <end position="329"/>
    </location>
</feature>
<evidence type="ECO:0000256" key="3">
    <source>
        <dbReference type="PROSITE-ProRule" id="PRU00221"/>
    </source>
</evidence>
<dbReference type="Pfam" id="PF00400">
    <property type="entry name" value="WD40"/>
    <property type="match status" value="2"/>
</dbReference>
<feature type="transmembrane region" description="Helical" evidence="4">
    <location>
        <begin position="61"/>
        <end position="80"/>
    </location>
</feature>
<dbReference type="PROSITE" id="PS50294">
    <property type="entry name" value="WD_REPEATS_REGION"/>
    <property type="match status" value="1"/>
</dbReference>
<feature type="repeat" description="WD" evidence="3">
    <location>
        <begin position="396"/>
        <end position="418"/>
    </location>
</feature>
<feature type="transmembrane region" description="Helical" evidence="4">
    <location>
        <begin position="86"/>
        <end position="104"/>
    </location>
</feature>
<feature type="transmembrane region" description="Helical" evidence="4">
    <location>
        <begin position="152"/>
        <end position="174"/>
    </location>
</feature>
<feature type="transmembrane region" description="Helical" evidence="4">
    <location>
        <begin position="31"/>
        <end position="49"/>
    </location>
</feature>
<dbReference type="PRINTS" id="PR00320">
    <property type="entry name" value="GPROTEINBRPT"/>
</dbReference>
<dbReference type="PANTHER" id="PTHR19879:SF9">
    <property type="entry name" value="TRANSCRIPTION INITIATION FACTOR TFIID SUBUNIT 5"/>
    <property type="match status" value="1"/>
</dbReference>
<dbReference type="InterPro" id="IPR020472">
    <property type="entry name" value="WD40_PAC1"/>
</dbReference>
<dbReference type="EMBL" id="CP058905">
    <property type="protein sequence ID" value="QLK01003.1"/>
    <property type="molecule type" value="Genomic_DNA"/>
</dbReference>
<keyword evidence="4" id="KW-0812">Transmembrane</keyword>
<gene>
    <name evidence="5" type="ORF">HZU44_14050</name>
</gene>
<dbReference type="Gene3D" id="2.130.10.10">
    <property type="entry name" value="YVTN repeat-like/Quinoprotein amine dehydrogenase"/>
    <property type="match status" value="1"/>
</dbReference>
<evidence type="ECO:0000256" key="4">
    <source>
        <dbReference type="SAM" id="Phobius"/>
    </source>
</evidence>
<dbReference type="PROSITE" id="PS00678">
    <property type="entry name" value="WD_REPEATS_1"/>
    <property type="match status" value="1"/>
</dbReference>
<dbReference type="AlphaFoldDB" id="A0A7D6GAC7"/>
<accession>A0A7D6GAC7</accession>
<name>A0A7D6GAC7_9ACTN</name>
<protein>
    <submittedName>
        <fullName evidence="5">Uncharacterized protein</fullName>
    </submittedName>
</protein>
<dbReference type="PANTHER" id="PTHR19879">
    <property type="entry name" value="TRANSCRIPTION INITIATION FACTOR TFIID"/>
    <property type="match status" value="1"/>
</dbReference>
<sequence length="521" mass="53455">MARLLLVTAATLLLLVAVRWTQPDALRLDGFWPLAATAVVTTVGAVLTLRLARIVFSRVAPWIRGVGSTAVAFVLLAAFTGQFGPSAIVVAVLVALSLLFSLLRGGAGALRAEPFPPDILAVARVVGRFAVPALWYLAAVAVVPGVQSAHRWPGALLGGVVAGGTLLVGTMLTFTRPWHAAATPVTVDGRPLAAYGGIGHLVGIGDPAAGEDLRTMGSSGVLIDLAGIFPDPLPETLGRQLSRLTPGLVRAVCAIETPRRTLLASAGYGEAVHLWNPATGEAVHALAGHLAPVNALCAVPAGGTVLLASGGGDRGIRLWDPETGRQVGLIGYGVGAAVQALCTIAGEDGVILAAAYADGAVRLWDPAEGRPPLQMSAHGSSVNALCAVTVDGVVRLASAATDGTVRLWNLDTGAALGSFDDDSPRYALCPVTVDGEVLVAAAGDGVGISLFDPVTMTRRGSLGTGPLLQMLLNPRPIGWIRSMCQVGSGDDPFLMFAGYDRAVGQIRLRPALRSLSEPESA</sequence>
<dbReference type="PROSITE" id="PS50082">
    <property type="entry name" value="WD_REPEATS_2"/>
    <property type="match status" value="2"/>
</dbReference>
<dbReference type="InterPro" id="IPR036322">
    <property type="entry name" value="WD40_repeat_dom_sf"/>
</dbReference>
<keyword evidence="4" id="KW-0472">Membrane</keyword>
<proteinExistence type="predicted"/>
<reference evidence="5" key="1">
    <citation type="submission" date="2020-08" db="EMBL/GenBank/DDBJ databases">
        <title>A bifunctional nitrone conjugated secondary metabolite targeting the ribosome.</title>
        <authorList>
            <person name="Limbrick E.M."/>
            <person name="Graf M."/>
            <person name="Derewacz D.K."/>
            <person name="Nguyen F."/>
            <person name="Spraggins J.M."/>
            <person name="Wieland M."/>
            <person name="Ynigez-Gutierrez A.E."/>
            <person name="Reisman B.J."/>
            <person name="Zinshteyn B."/>
            <person name="McCulloch K."/>
            <person name="Iverson T.M."/>
            <person name="Green R."/>
            <person name="Wilson D.N."/>
            <person name="Bachmann B.O."/>
        </authorList>
    </citation>
    <scope>NUCLEOTIDE SEQUENCE</scope>
    <source>
        <strain evidence="5">Africana</strain>
    </source>
</reference>